<feature type="domain" description="C-type lectin" evidence="20">
    <location>
        <begin position="642"/>
        <end position="741"/>
    </location>
</feature>
<evidence type="ECO:0000256" key="10">
    <source>
        <dbReference type="ARBA" id="ARBA00023157"/>
    </source>
</evidence>
<dbReference type="Pfam" id="PF24973">
    <property type="entry name" value="EGF_LMN_ATRN"/>
    <property type="match status" value="1"/>
</dbReference>
<feature type="domain" description="Laminin EGF-like" evidence="19">
    <location>
        <begin position="894"/>
        <end position="939"/>
    </location>
</feature>
<name>A0A8C4R8L7_EPTBU</name>
<dbReference type="InterPro" id="IPR002049">
    <property type="entry name" value="LE_dom"/>
</dbReference>
<keyword evidence="11" id="KW-0325">Glycoprotein</keyword>
<reference evidence="21" key="2">
    <citation type="submission" date="2025-09" db="UniProtKB">
        <authorList>
            <consortium name="Ensembl"/>
        </authorList>
    </citation>
    <scope>IDENTIFICATION</scope>
</reference>
<organism evidence="21 22">
    <name type="scientific">Eptatretus burgeri</name>
    <name type="common">Inshore hagfish</name>
    <dbReference type="NCBI Taxonomy" id="7764"/>
    <lineage>
        <taxon>Eukaryota</taxon>
        <taxon>Metazoa</taxon>
        <taxon>Chordata</taxon>
        <taxon>Craniata</taxon>
        <taxon>Vertebrata</taxon>
        <taxon>Cyclostomata</taxon>
        <taxon>Myxini</taxon>
        <taxon>Myxiniformes</taxon>
        <taxon>Myxinidae</taxon>
        <taxon>Eptatretinae</taxon>
        <taxon>Eptatretus</taxon>
    </lineage>
</organism>
<evidence type="ECO:0000256" key="15">
    <source>
        <dbReference type="SAM" id="Phobius"/>
    </source>
</evidence>
<feature type="domain" description="CUB" evidence="17">
    <location>
        <begin position="86"/>
        <end position="202"/>
    </location>
</feature>
<dbReference type="FunFam" id="2.60.120.290:FF:000008">
    <property type="entry name" value="Attractin like 1"/>
    <property type="match status" value="1"/>
</dbReference>
<dbReference type="SMART" id="SM00181">
    <property type="entry name" value="EGF"/>
    <property type="match status" value="3"/>
</dbReference>
<evidence type="ECO:0000313" key="22">
    <source>
        <dbReference type="Proteomes" id="UP000694388"/>
    </source>
</evidence>
<feature type="disulfide bond" evidence="14">
    <location>
        <begin position="911"/>
        <end position="920"/>
    </location>
</feature>
<dbReference type="SUPFAM" id="SSF117281">
    <property type="entry name" value="Kelch motif"/>
    <property type="match status" value="1"/>
</dbReference>
<proteinExistence type="predicted"/>
<evidence type="ECO:0000259" key="18">
    <source>
        <dbReference type="PROSITE" id="PS50026"/>
    </source>
</evidence>
<dbReference type="CDD" id="cd00041">
    <property type="entry name" value="CUB"/>
    <property type="match status" value="1"/>
</dbReference>
<dbReference type="InterPro" id="IPR035914">
    <property type="entry name" value="Sperma_CUB_dom_sf"/>
</dbReference>
<keyword evidence="22" id="KW-1185">Reference proteome</keyword>
<evidence type="ECO:0000259" key="19">
    <source>
        <dbReference type="PROSITE" id="PS50027"/>
    </source>
</evidence>
<accession>A0A8C4R8L7</accession>
<dbReference type="InterPro" id="IPR001304">
    <property type="entry name" value="C-type_lectin-like"/>
</dbReference>
<keyword evidence="3 13" id="KW-0245">EGF-like domain</keyword>
<evidence type="ECO:0000256" key="4">
    <source>
        <dbReference type="ARBA" id="ARBA00022692"/>
    </source>
</evidence>
<dbReference type="Pfam" id="PF00431">
    <property type="entry name" value="CUB"/>
    <property type="match status" value="1"/>
</dbReference>
<dbReference type="InterPro" id="IPR002165">
    <property type="entry name" value="Plexin_repeat"/>
</dbReference>
<evidence type="ECO:0000256" key="8">
    <source>
        <dbReference type="ARBA" id="ARBA00022989"/>
    </source>
</evidence>
<reference evidence="21" key="1">
    <citation type="submission" date="2025-08" db="UniProtKB">
        <authorList>
            <consortium name="Ensembl"/>
        </authorList>
    </citation>
    <scope>IDENTIFICATION</scope>
</reference>
<feature type="domain" description="EGF-like" evidence="18">
    <location>
        <begin position="200"/>
        <end position="234"/>
    </location>
</feature>
<dbReference type="PROSITE" id="PS50026">
    <property type="entry name" value="EGF_3"/>
    <property type="match status" value="1"/>
</dbReference>
<keyword evidence="2" id="KW-0880">Kelch repeat</keyword>
<dbReference type="PROSITE" id="PS50027">
    <property type="entry name" value="EGF_LAM_2"/>
    <property type="match status" value="1"/>
</dbReference>
<dbReference type="Pfam" id="PF00059">
    <property type="entry name" value="Lectin_C"/>
    <property type="match status" value="1"/>
</dbReference>
<dbReference type="AlphaFoldDB" id="A0A8C4R8L7"/>
<evidence type="ECO:0000256" key="6">
    <source>
        <dbReference type="ARBA" id="ARBA00022734"/>
    </source>
</evidence>
<dbReference type="SMART" id="SM00034">
    <property type="entry name" value="CLECT"/>
    <property type="match status" value="1"/>
</dbReference>
<dbReference type="Gene3D" id="2.60.120.290">
    <property type="entry name" value="Spermadhesin, CUB domain"/>
    <property type="match status" value="1"/>
</dbReference>
<keyword evidence="9 15" id="KW-0472">Membrane</keyword>
<dbReference type="Gene3D" id="2.120.10.80">
    <property type="entry name" value="Kelch-type beta propeller"/>
    <property type="match status" value="2"/>
</dbReference>
<dbReference type="SMART" id="SM00180">
    <property type="entry name" value="EGF_Lam"/>
    <property type="match status" value="2"/>
</dbReference>
<evidence type="ECO:0000256" key="9">
    <source>
        <dbReference type="ARBA" id="ARBA00023136"/>
    </source>
</evidence>
<dbReference type="PROSITE" id="PS01180">
    <property type="entry name" value="CUB"/>
    <property type="match status" value="1"/>
</dbReference>
<feature type="chain" id="PRO_5034235033" evidence="16">
    <location>
        <begin position="44"/>
        <end position="1251"/>
    </location>
</feature>
<dbReference type="Pfam" id="PF23106">
    <property type="entry name" value="EGF_Teneurin"/>
    <property type="match status" value="1"/>
</dbReference>
<keyword evidence="4 15" id="KW-0812">Transmembrane</keyword>
<dbReference type="Pfam" id="PF01437">
    <property type="entry name" value="PSI"/>
    <property type="match status" value="1"/>
</dbReference>
<dbReference type="Ensembl" id="ENSEBUT00000027554.1">
    <property type="protein sequence ID" value="ENSEBUP00000026978.1"/>
    <property type="gene ID" value="ENSEBUG00000016581.1"/>
</dbReference>
<dbReference type="Gene3D" id="3.10.100.10">
    <property type="entry name" value="Mannose-Binding Protein A, subunit A"/>
    <property type="match status" value="1"/>
</dbReference>
<dbReference type="SUPFAM" id="SSF56436">
    <property type="entry name" value="C-type lectin-like"/>
    <property type="match status" value="1"/>
</dbReference>
<dbReference type="OMA" id="WDMTKEL"/>
<keyword evidence="8 15" id="KW-1133">Transmembrane helix</keyword>
<feature type="disulfide bond" evidence="13">
    <location>
        <begin position="224"/>
        <end position="233"/>
    </location>
</feature>
<evidence type="ECO:0000256" key="3">
    <source>
        <dbReference type="ARBA" id="ARBA00022536"/>
    </source>
</evidence>
<dbReference type="SMART" id="SM00042">
    <property type="entry name" value="CUB"/>
    <property type="match status" value="1"/>
</dbReference>
<evidence type="ECO:0000256" key="12">
    <source>
        <dbReference type="ARBA" id="ARBA00023292"/>
    </source>
</evidence>
<dbReference type="SUPFAM" id="SSF57196">
    <property type="entry name" value="EGF/Laminin"/>
    <property type="match status" value="1"/>
</dbReference>
<dbReference type="InterPro" id="IPR016201">
    <property type="entry name" value="PSI"/>
</dbReference>
<protein>
    <submittedName>
        <fullName evidence="21">Attractin-like 1a</fullName>
    </submittedName>
</protein>
<feature type="signal peptide" evidence="16">
    <location>
        <begin position="1"/>
        <end position="43"/>
    </location>
</feature>
<dbReference type="InterPro" id="IPR016187">
    <property type="entry name" value="CTDL_fold"/>
</dbReference>
<dbReference type="GO" id="GO:0005794">
    <property type="term" value="C:Golgi apparatus"/>
    <property type="evidence" value="ECO:0007669"/>
    <property type="project" value="TreeGrafter"/>
</dbReference>
<dbReference type="InterPro" id="IPR000742">
    <property type="entry name" value="EGF"/>
</dbReference>
<dbReference type="Pfam" id="PF24972">
    <property type="entry name" value="GBD_ATRN"/>
    <property type="match status" value="1"/>
</dbReference>
<dbReference type="InterPro" id="IPR056737">
    <property type="entry name" value="Beta-prop_ATRN-MKLN-like"/>
</dbReference>
<dbReference type="InterPro" id="IPR016186">
    <property type="entry name" value="C-type_lectin-like/link_sf"/>
</dbReference>
<evidence type="ECO:0000256" key="5">
    <source>
        <dbReference type="ARBA" id="ARBA00022729"/>
    </source>
</evidence>
<dbReference type="FunFam" id="2.10.25.10:FF:000079">
    <property type="entry name" value="Attractin like 1"/>
    <property type="match status" value="1"/>
</dbReference>
<evidence type="ECO:0000256" key="2">
    <source>
        <dbReference type="ARBA" id="ARBA00022441"/>
    </source>
</evidence>
<dbReference type="Proteomes" id="UP000694388">
    <property type="component" value="Unplaced"/>
</dbReference>
<evidence type="ECO:0000256" key="11">
    <source>
        <dbReference type="ARBA" id="ARBA00023180"/>
    </source>
</evidence>
<evidence type="ECO:0000256" key="7">
    <source>
        <dbReference type="ARBA" id="ARBA00022737"/>
    </source>
</evidence>
<feature type="disulfide bond" evidence="13">
    <location>
        <begin position="204"/>
        <end position="214"/>
    </location>
</feature>
<dbReference type="InterPro" id="IPR056863">
    <property type="entry name" value="LMN_ATRN_NET-like_EGF"/>
</dbReference>
<dbReference type="InterPro" id="IPR051568">
    <property type="entry name" value="LZTR1/Attractin"/>
</dbReference>
<evidence type="ECO:0000256" key="13">
    <source>
        <dbReference type="PROSITE-ProRule" id="PRU00076"/>
    </source>
</evidence>
<keyword evidence="5 16" id="KW-0732">Signal</keyword>
<dbReference type="InterPro" id="IPR015915">
    <property type="entry name" value="Kelch-typ_b-propeller"/>
</dbReference>
<dbReference type="PROSITE" id="PS00022">
    <property type="entry name" value="EGF_1"/>
    <property type="match status" value="2"/>
</dbReference>
<dbReference type="PANTHER" id="PTHR46376">
    <property type="entry name" value="LEUCINE-ZIPPER-LIKE TRANSCRIPTIONAL REGULATOR 1"/>
    <property type="match status" value="1"/>
</dbReference>
<dbReference type="Gene3D" id="2.10.25.10">
    <property type="entry name" value="Laminin"/>
    <property type="match status" value="3"/>
</dbReference>
<keyword evidence="10 13" id="KW-1015">Disulfide bond</keyword>
<evidence type="ECO:0000256" key="14">
    <source>
        <dbReference type="PROSITE-ProRule" id="PRU00460"/>
    </source>
</evidence>
<evidence type="ECO:0000256" key="16">
    <source>
        <dbReference type="SAM" id="SignalP"/>
    </source>
</evidence>
<dbReference type="SMART" id="SM00423">
    <property type="entry name" value="PSI"/>
    <property type="match status" value="3"/>
</dbReference>
<dbReference type="GeneTree" id="ENSGT00940000155790"/>
<dbReference type="PROSITE" id="PS01248">
    <property type="entry name" value="EGF_LAM_1"/>
    <property type="match status" value="1"/>
</dbReference>
<evidence type="ECO:0000259" key="17">
    <source>
        <dbReference type="PROSITE" id="PS01180"/>
    </source>
</evidence>
<dbReference type="PANTHER" id="PTHR46376:SF3">
    <property type="entry name" value="ATTRACTIN"/>
    <property type="match status" value="1"/>
</dbReference>
<dbReference type="PROSITE" id="PS50041">
    <property type="entry name" value="C_TYPE_LECTIN_2"/>
    <property type="match status" value="1"/>
</dbReference>
<dbReference type="GO" id="GO:0016020">
    <property type="term" value="C:membrane"/>
    <property type="evidence" value="ECO:0007669"/>
    <property type="project" value="UniProtKB-SubCell"/>
</dbReference>
<comment type="subcellular location">
    <subcellularLocation>
        <location evidence="1">Membrane</location>
        <topology evidence="1">Single-pass membrane protein</topology>
    </subcellularLocation>
</comment>
<dbReference type="SUPFAM" id="SSF49854">
    <property type="entry name" value="Spermadhesin, CUB domain"/>
    <property type="match status" value="1"/>
</dbReference>
<dbReference type="InterPro" id="IPR000859">
    <property type="entry name" value="CUB_dom"/>
</dbReference>
<dbReference type="Pfam" id="PF24981">
    <property type="entry name" value="Beta-prop_ATRN-LZTR1"/>
    <property type="match status" value="1"/>
</dbReference>
<dbReference type="CDD" id="cd00055">
    <property type="entry name" value="EGF_Lam"/>
    <property type="match status" value="2"/>
</dbReference>
<keyword evidence="7" id="KW-0677">Repeat</keyword>
<evidence type="ECO:0000256" key="1">
    <source>
        <dbReference type="ARBA" id="ARBA00004167"/>
    </source>
</evidence>
<dbReference type="InterPro" id="IPR056732">
    <property type="entry name" value="GBD_ATRN"/>
</dbReference>
<sequence length="1251" mass="138894">MARCPTRTRTGSRTRPWTPARRLAASAALVWLSALLCVASSRAVVGATTTAAPRRECGERTCENGRCVHGECECDPGWQGERCEHCGGRFLLEEPSGIITDGPSSYKHKMKCSWLVKGPKNVPLRLRFNHFATECSWDHLYVFDGDSVYSPLLAAFSGLIVPEKWSDETVPEVVAHSGSAFLHFFSDAAYNLTGFNISYSFSSCPNNCSGHGRCNTSGGAHCLCEDSWKGEACNQPYCRDNCGSPFRGFCDIPGKKCCMCNSSWQGPDCSVTVPANESYWMLLDDEYSSFARTSHEAVVHNGSMWIVGGHAFSYNGFPIVLRYSSTHTVLVRESLQRDGKSEHRDSIFMYGGRTEQLAGNVTDDLWVFDIPKRTWSLRVPKISKPHRKYAAVGHTAHIVEISGRDPVMLVFFGHNPVFGYLSNIQEYNLSKLIPILETHGALVRGGYGHSSVYDPVKHTVFVHGGCKYFVVNHSSFTDDLYRFDVRKNSCSGFPRYLHSAVIIGGAMLVFGGNTHNDTSVSMGAKCFSADFMAYDIDNNNASIIKQKTVVVAHEEQCLQYAATLSENVDHDEAPEDILNTSLYVSPQVVENADKCVLRGQDVCAKMTSCMSCVNNLSCQWDSKKHQCTLVPDHTCGDGWDRVGDSCFRINVSEVNYDDARMDCIRHGGMPASLVTVSHIPVFHDTWQNLKPWVGLRSRNISFWSWEDSSPFVNSSAQQWEPHEPSGSGFCAVLSRPSEGPWLKALTCTDKAYGSVCKKLIVNPSQTSRNCQLPCASHTSCSECATSGDCMWCSNTRRCVDANAYVISFPYGQCMEWHMQGKCPRNCAGHRTCEQSFQQPACGWCNDPSKTGKGQGMEGSADGPFYINGSQTQLNISLCPIDQGFTWHFIRCPPCQCNGHSSCVNDSACENCQDLTRGHNCEMCMAGFFGDPVNGGSCQACKCNNHATECNPQTGTCYCTTKGIKGNHCQECDVDNKYTGDPKKGTCYYPLMVDYQYTFTLTQEDDEHYTSINFKTMPEELSRDLEVSIDTSKSVDMNITWSSGPLYGAVAGEELLIVTKTNIRSYKESFSSEKYDFRGNPNITFYVYISNFTWKVKVQIAFAQHSSFMDLVQFFITFFSCFLSLLLVAAVVWKIKQSCWATRRREQLMREMQQMASRPFASIDVALQGDDEPPDLVGGSMKPIAMEPCFGNRAAIYSVLVRSLVLHLTQTGLALASALVDISHHKPMECKEKVAAVRNRKQQVPSQPGTCI</sequence>
<evidence type="ECO:0000259" key="20">
    <source>
        <dbReference type="PROSITE" id="PS50041"/>
    </source>
</evidence>
<keyword evidence="6" id="KW-0430">Lectin</keyword>
<evidence type="ECO:0000313" key="21">
    <source>
        <dbReference type="Ensembl" id="ENSEBUP00000026978.1"/>
    </source>
</evidence>
<comment type="caution">
    <text evidence="13">Lacks conserved residue(s) required for the propagation of feature annotation.</text>
</comment>
<feature type="disulfide bond" evidence="14">
    <location>
        <begin position="923"/>
        <end position="937"/>
    </location>
</feature>
<dbReference type="GO" id="GO:0030246">
    <property type="term" value="F:carbohydrate binding"/>
    <property type="evidence" value="ECO:0007669"/>
    <property type="project" value="UniProtKB-KW"/>
</dbReference>
<feature type="transmembrane region" description="Helical" evidence="15">
    <location>
        <begin position="1113"/>
        <end position="1134"/>
    </location>
</feature>
<keyword evidence="12 14" id="KW-0424">Laminin EGF-like domain</keyword>